<keyword evidence="1" id="KW-0472">Membrane</keyword>
<keyword evidence="2" id="KW-0732">Signal</keyword>
<dbReference type="GO" id="GO:0045121">
    <property type="term" value="C:membrane raft"/>
    <property type="evidence" value="ECO:0007669"/>
    <property type="project" value="TreeGrafter"/>
</dbReference>
<sequence>MHFPIFFILPLLFSTCFAQQLISLNSFNGNNIRNPLVDTPFSIYVSAHSDDDSVLKEVFVISGNASISLYDLKTNYFVEKFGQLERYVLYHSAYLTSPLATLKLAELTGVMYLSSPEQVADDNFYVYDIDQRQDLNLAGLGYQDLTILFLNTNMATNPPTSTLISNWTQNSNSRVYLYQGVPYGKIDPARSHIFSNPMMSDKFYWYFPNVETFSISTVSFYIRAYNGTASFILEPGSTNLAGTTTTDVITTGFYMKPKGIPDSATQINVKKDVNYDGFTGCNIVGHVPNGASVSFDIYNGDEHYNRTVVPTDFFEEWSTPNIGDKIVISSTNAKEGVFYVQYFIIQGASITTNIQTVQTVPSVPSSTSTAYPDTTTKESRGLFGGLNLLLSIILIIFLSILFSIGYGQQLISLSTFQGEGTKTPITADLPYSIYISAHSDSEDTLRNVFIVSGKNRTSLFDLKNNRLLKDSSQLAKFLVTEPAYVTSLYNNDLLQKLSGVMFISSSKQVADNSFCVFDVDTAQNLGFRGLGALDLTILFLNTNTALAPVRSSLISSWDQNPDSLVYIYQGIPRGVTELKNSQIFSNPMMSDHFNQYFPNVETFSIATVAFYFRTYKGGPNFRIEPGRANLAGSYTTAYTTTGFHMKPLFELDAATLINVKKDPTHSGSTGCNILGYDPLGTVTFNVYDGGDQYKKTTTPTDFFTPWSTPHVGDTIVISNTNSQAGQYYVQYFVVRKWIFCKILEQGPRVGCSERAGLRILVFPLNLS</sequence>
<evidence type="ECO:0000313" key="4">
    <source>
        <dbReference type="WBParaSite" id="Csp11.Scaffold629.g7631.t2"/>
    </source>
</evidence>
<dbReference type="PANTHER" id="PTHR21733">
    <property type="entry name" value="CUB_2 DOMAIN-CONTAINING PROTEIN-RELATED-RELATED"/>
    <property type="match status" value="1"/>
</dbReference>
<keyword evidence="1" id="KW-0812">Transmembrane</keyword>
<dbReference type="PANTHER" id="PTHR21733:SF4">
    <property type="entry name" value="DOWNSTREAM OF DAF-16 (REGULATED BY DAF-16)-RELATED"/>
    <property type="match status" value="1"/>
</dbReference>
<evidence type="ECO:0000313" key="3">
    <source>
        <dbReference type="Proteomes" id="UP000095282"/>
    </source>
</evidence>
<dbReference type="WBParaSite" id="Csp11.Scaffold629.g7631.t2">
    <property type="protein sequence ID" value="Csp11.Scaffold629.g7631.t2"/>
    <property type="gene ID" value="Csp11.Scaffold629.g7631"/>
</dbReference>
<feature type="chain" id="PRO_5009308689" evidence="2">
    <location>
        <begin position="19"/>
        <end position="767"/>
    </location>
</feature>
<evidence type="ECO:0000256" key="1">
    <source>
        <dbReference type="SAM" id="Phobius"/>
    </source>
</evidence>
<dbReference type="AlphaFoldDB" id="A0A1I7UBD9"/>
<keyword evidence="1" id="KW-1133">Transmembrane helix</keyword>
<protein>
    <submittedName>
        <fullName evidence="4">CUB_2 domain-containing protein</fullName>
    </submittedName>
</protein>
<keyword evidence="3" id="KW-1185">Reference proteome</keyword>
<feature type="transmembrane region" description="Helical" evidence="1">
    <location>
        <begin position="382"/>
        <end position="404"/>
    </location>
</feature>
<organism evidence="3 4">
    <name type="scientific">Caenorhabditis tropicalis</name>
    <dbReference type="NCBI Taxonomy" id="1561998"/>
    <lineage>
        <taxon>Eukaryota</taxon>
        <taxon>Metazoa</taxon>
        <taxon>Ecdysozoa</taxon>
        <taxon>Nematoda</taxon>
        <taxon>Chromadorea</taxon>
        <taxon>Rhabditida</taxon>
        <taxon>Rhabditina</taxon>
        <taxon>Rhabditomorpha</taxon>
        <taxon>Rhabditoidea</taxon>
        <taxon>Rhabditidae</taxon>
        <taxon>Peloderinae</taxon>
        <taxon>Caenorhabditis</taxon>
    </lineage>
</organism>
<dbReference type="GO" id="GO:0045087">
    <property type="term" value="P:innate immune response"/>
    <property type="evidence" value="ECO:0007669"/>
    <property type="project" value="TreeGrafter"/>
</dbReference>
<reference evidence="4" key="1">
    <citation type="submission" date="2016-11" db="UniProtKB">
        <authorList>
            <consortium name="WormBaseParasite"/>
        </authorList>
    </citation>
    <scope>IDENTIFICATION</scope>
</reference>
<name>A0A1I7UBD9_9PELO</name>
<dbReference type="InterPro" id="IPR005071">
    <property type="entry name" value="Glycoprotein"/>
</dbReference>
<evidence type="ECO:0000256" key="2">
    <source>
        <dbReference type="SAM" id="SignalP"/>
    </source>
</evidence>
<proteinExistence type="predicted"/>
<accession>A0A1I7UBD9</accession>
<dbReference type="Proteomes" id="UP000095282">
    <property type="component" value="Unplaced"/>
</dbReference>
<feature type="signal peptide" evidence="2">
    <location>
        <begin position="1"/>
        <end position="18"/>
    </location>
</feature>
<dbReference type="Pfam" id="PF03409">
    <property type="entry name" value="Glycoprotein"/>
    <property type="match status" value="2"/>
</dbReference>